<name>A0ABD2JMT0_9BILA</name>
<evidence type="ECO:0000259" key="2">
    <source>
        <dbReference type="PROSITE" id="PS50188"/>
    </source>
</evidence>
<evidence type="ECO:0000313" key="4">
    <source>
        <dbReference type="Proteomes" id="UP001620626"/>
    </source>
</evidence>
<dbReference type="InterPro" id="IPR013320">
    <property type="entry name" value="ConA-like_dom_sf"/>
</dbReference>
<dbReference type="Gene3D" id="2.60.120.920">
    <property type="match status" value="2"/>
</dbReference>
<keyword evidence="1" id="KW-0175">Coiled coil</keyword>
<dbReference type="InterPro" id="IPR003877">
    <property type="entry name" value="SPRY_dom"/>
</dbReference>
<comment type="caution">
    <text evidence="3">The sequence shown here is derived from an EMBL/GenBank/DDBJ whole genome shotgun (WGS) entry which is preliminary data.</text>
</comment>
<dbReference type="EMBL" id="JBICBT010000940">
    <property type="protein sequence ID" value="KAL3091867.1"/>
    <property type="molecule type" value="Genomic_DNA"/>
</dbReference>
<gene>
    <name evidence="3" type="ORF">niasHT_027487</name>
</gene>
<feature type="coiled-coil region" evidence="1">
    <location>
        <begin position="59"/>
        <end position="119"/>
    </location>
</feature>
<proteinExistence type="predicted"/>
<dbReference type="Proteomes" id="UP001620626">
    <property type="component" value="Unassembled WGS sequence"/>
</dbReference>
<keyword evidence="4" id="KW-1185">Reference proteome</keyword>
<sequence>MAKRKANASEELRVLKARIAELEEQTNVSEAFEQSRNEVDDDGVQIVEIQGQIEADPQQKKFRENISKMKEELSNTEQLCMITQLENKLLQSKLKHHELMEEQNELQAKVAKMVDHQQQKKQGRKQGEQGQYAEQLKAICGRLDDLDKQQQMTGNENALAKIERMDNFIAILKDRFRNDLLKAVHPNFRQNFVDNFLNSLPKNCWDANACDDQLRIIDQKCLTVSWWSEEEVCTSVFAKHPFPTCSSGIFYYEIKILRMEGNTIFSIGIASKAMPLDDCVGNHWDSYGYESNGDFRTSGSVWLNDERYEFFRGDTIGCGVNLASRRIIFTHNGRQLDTSDLFLSPSSVGPWFPCISLSDGTKIVANFGPNFKFDPTKIALSNSLEKNCWDADACDSGLKITDNECLTVHYNEEKIHWLTVFAKHSILVPNYADFFYFEIKVKNMNKGVFFGFTTKQKHGELDGHVRHAYGIFGYQSDGVLWTSGSGVPCSKFVAGSVVGCGINLNNRQLIFTRNGHRLDDDDYRVPSSVGPLFPFVTLFAVGEKIEANFGPMFKFNFENI</sequence>
<dbReference type="InterPro" id="IPR050618">
    <property type="entry name" value="Ubq-SigPath_Reg"/>
</dbReference>
<dbReference type="SUPFAM" id="SSF49899">
    <property type="entry name" value="Concanavalin A-like lectins/glucanases"/>
    <property type="match status" value="2"/>
</dbReference>
<accession>A0ABD2JMT0</accession>
<dbReference type="InterPro" id="IPR044736">
    <property type="entry name" value="Gid1/RanBPM/SPLA_SPRY"/>
</dbReference>
<protein>
    <recommendedName>
        <fullName evidence="2">B30.2/SPRY domain-containing protein</fullName>
    </recommendedName>
</protein>
<reference evidence="3 4" key="1">
    <citation type="submission" date="2024-10" db="EMBL/GenBank/DDBJ databases">
        <authorList>
            <person name="Kim D."/>
        </authorList>
    </citation>
    <scope>NUCLEOTIDE SEQUENCE [LARGE SCALE GENOMIC DNA]</scope>
    <source>
        <strain evidence="3">BH-2024</strain>
    </source>
</reference>
<dbReference type="CDD" id="cd12885">
    <property type="entry name" value="SPRY_RanBP_like"/>
    <property type="match status" value="2"/>
</dbReference>
<feature type="domain" description="B30.2/SPRY" evidence="2">
    <location>
        <begin position="183"/>
        <end position="372"/>
    </location>
</feature>
<dbReference type="PROSITE" id="PS50188">
    <property type="entry name" value="B302_SPRY"/>
    <property type="match status" value="2"/>
</dbReference>
<dbReference type="PANTHER" id="PTHR12864">
    <property type="entry name" value="RAN BINDING PROTEIN 9-RELATED"/>
    <property type="match status" value="1"/>
</dbReference>
<dbReference type="SMART" id="SM00449">
    <property type="entry name" value="SPRY"/>
    <property type="match status" value="2"/>
</dbReference>
<evidence type="ECO:0000313" key="3">
    <source>
        <dbReference type="EMBL" id="KAL3091867.1"/>
    </source>
</evidence>
<feature type="domain" description="B30.2/SPRY" evidence="2">
    <location>
        <begin position="366"/>
        <end position="554"/>
    </location>
</feature>
<dbReference type="Pfam" id="PF00622">
    <property type="entry name" value="SPRY"/>
    <property type="match status" value="2"/>
</dbReference>
<organism evidence="3 4">
    <name type="scientific">Heterodera trifolii</name>
    <dbReference type="NCBI Taxonomy" id="157864"/>
    <lineage>
        <taxon>Eukaryota</taxon>
        <taxon>Metazoa</taxon>
        <taxon>Ecdysozoa</taxon>
        <taxon>Nematoda</taxon>
        <taxon>Chromadorea</taxon>
        <taxon>Rhabditida</taxon>
        <taxon>Tylenchina</taxon>
        <taxon>Tylenchomorpha</taxon>
        <taxon>Tylenchoidea</taxon>
        <taxon>Heteroderidae</taxon>
        <taxon>Heteroderinae</taxon>
        <taxon>Heterodera</taxon>
    </lineage>
</organism>
<dbReference type="InterPro" id="IPR001870">
    <property type="entry name" value="B30.2/SPRY"/>
</dbReference>
<evidence type="ECO:0000256" key="1">
    <source>
        <dbReference type="SAM" id="Coils"/>
    </source>
</evidence>
<dbReference type="InterPro" id="IPR043136">
    <property type="entry name" value="B30.2/SPRY_sf"/>
</dbReference>
<dbReference type="AlphaFoldDB" id="A0ABD2JMT0"/>